<dbReference type="AlphaFoldDB" id="A0AAP0L7H5"/>
<feature type="region of interest" description="Disordered" evidence="1">
    <location>
        <begin position="338"/>
        <end position="358"/>
    </location>
</feature>
<protein>
    <submittedName>
        <fullName evidence="2">Uncharacterized protein</fullName>
    </submittedName>
</protein>
<dbReference type="PANTHER" id="PTHR33935:SF22">
    <property type="entry name" value="OS10G0149400 PROTEIN"/>
    <property type="match status" value="1"/>
</dbReference>
<name>A0AAP0L7H5_9MAGN</name>
<feature type="compositionally biased region" description="Basic and acidic residues" evidence="1">
    <location>
        <begin position="341"/>
        <end position="353"/>
    </location>
</feature>
<comment type="caution">
    <text evidence="2">The sequence shown here is derived from an EMBL/GenBank/DDBJ whole genome shotgun (WGS) entry which is preliminary data.</text>
</comment>
<organism evidence="2 3">
    <name type="scientific">Stephania cephalantha</name>
    <dbReference type="NCBI Taxonomy" id="152367"/>
    <lineage>
        <taxon>Eukaryota</taxon>
        <taxon>Viridiplantae</taxon>
        <taxon>Streptophyta</taxon>
        <taxon>Embryophyta</taxon>
        <taxon>Tracheophyta</taxon>
        <taxon>Spermatophyta</taxon>
        <taxon>Magnoliopsida</taxon>
        <taxon>Ranunculales</taxon>
        <taxon>Menispermaceae</taxon>
        <taxon>Menispermoideae</taxon>
        <taxon>Cissampelideae</taxon>
        <taxon>Stephania</taxon>
    </lineage>
</organism>
<evidence type="ECO:0000256" key="1">
    <source>
        <dbReference type="SAM" id="MobiDB-lite"/>
    </source>
</evidence>
<dbReference type="Proteomes" id="UP001419268">
    <property type="component" value="Unassembled WGS sequence"/>
</dbReference>
<reference evidence="2 3" key="1">
    <citation type="submission" date="2024-01" db="EMBL/GenBank/DDBJ databases">
        <title>Genome assemblies of Stephania.</title>
        <authorList>
            <person name="Yang L."/>
        </authorList>
    </citation>
    <scope>NUCLEOTIDE SEQUENCE [LARGE SCALE GENOMIC DNA]</scope>
    <source>
        <strain evidence="2">JXDWG</strain>
        <tissue evidence="2">Leaf</tissue>
    </source>
</reference>
<proteinExistence type="predicted"/>
<evidence type="ECO:0000313" key="2">
    <source>
        <dbReference type="EMBL" id="KAK9165183.1"/>
    </source>
</evidence>
<dbReference type="PANTHER" id="PTHR33935">
    <property type="entry name" value="OS10G0148100 PROTEIN"/>
    <property type="match status" value="1"/>
</dbReference>
<sequence>MLRDLGSSNQFQLLILLPMELQRLAFFATLLLLWGFCHCSHKSVEVNGLVECSECSLDDIESVVDVLSGYQVVISCKVDDGQFETRGIGEVKEGKFKIALPNEIVDDNGQLKEECFAQLQSTSSDITCPTFDDELEASKVVTQSIENGKHILGTKGKLQLSPYSVEVSGTVECSECKLNHVESSHLLSGRRVAISCKVKEGKFRTRGVGGIKEGKFKVALPDDIVDDNGKVKEECFAQLQITASSTACSSTANEKEASKIVYKFTDNGKHILGLKGKLDFSPTACTSLTTPYFFNFPFPPYLPPYLNPNNPPLRTEPLPRPSDFPPLFAGFPPLGPFAKSTGDDDPHTDEKKYKNNLPPIFHNKPPLHPFHDGHFPTIPLQP</sequence>
<dbReference type="EMBL" id="JBBNAG010000001">
    <property type="protein sequence ID" value="KAK9165183.1"/>
    <property type="molecule type" value="Genomic_DNA"/>
</dbReference>
<dbReference type="Pfam" id="PF01190">
    <property type="entry name" value="Pollen_Ole_e_1"/>
    <property type="match status" value="2"/>
</dbReference>
<gene>
    <name evidence="2" type="ORF">Scep_000374</name>
</gene>
<accession>A0AAP0L7H5</accession>
<keyword evidence="3" id="KW-1185">Reference proteome</keyword>
<evidence type="ECO:0000313" key="3">
    <source>
        <dbReference type="Proteomes" id="UP001419268"/>
    </source>
</evidence>